<dbReference type="InterPro" id="IPR011032">
    <property type="entry name" value="GroES-like_sf"/>
</dbReference>
<reference evidence="3 4" key="1">
    <citation type="submission" date="2016-01" db="EMBL/GenBank/DDBJ databases">
        <title>Complete genome and mega plasmid sequence of Sphingomonas panacis DCY99 elicits systemic resistance in rice to Xanthomonas oryzae.</title>
        <authorList>
            <person name="Kim Y.J."/>
            <person name="Yang D.C."/>
            <person name="Sing P."/>
        </authorList>
    </citation>
    <scope>NUCLEOTIDE SEQUENCE [LARGE SCALE GENOMIC DNA]</scope>
    <source>
        <strain evidence="3 4">DCY99</strain>
        <plasmid evidence="4">Plasmid</plasmid>
    </source>
</reference>
<dbReference type="OrthoDB" id="9805663at2"/>
<dbReference type="KEGG" id="span:AWL63_23620"/>
<accession>A0A1B3ZIA6</accession>
<protein>
    <submittedName>
        <fullName evidence="3">NADP-dependent oxidoreductase</fullName>
    </submittedName>
</protein>
<dbReference type="AlphaFoldDB" id="A0A1B3ZIA6"/>
<proteinExistence type="predicted"/>
<feature type="domain" description="Enoyl reductase (ER)" evidence="2">
    <location>
        <begin position="20"/>
        <end position="335"/>
    </location>
</feature>
<dbReference type="PANTHER" id="PTHR43205:SF7">
    <property type="entry name" value="PROSTAGLANDIN REDUCTASE 1"/>
    <property type="match status" value="1"/>
</dbReference>
<evidence type="ECO:0000313" key="3">
    <source>
        <dbReference type="EMBL" id="AOH87160.1"/>
    </source>
</evidence>
<evidence type="ECO:0000256" key="1">
    <source>
        <dbReference type="ARBA" id="ARBA00023002"/>
    </source>
</evidence>
<dbReference type="SMART" id="SM00829">
    <property type="entry name" value="PKS_ER"/>
    <property type="match status" value="1"/>
</dbReference>
<dbReference type="Gene3D" id="3.90.180.10">
    <property type="entry name" value="Medium-chain alcohol dehydrogenases, catalytic domain"/>
    <property type="match status" value="1"/>
</dbReference>
<name>A0A1B3ZIA6_9SPHN</name>
<evidence type="ECO:0000259" key="2">
    <source>
        <dbReference type="SMART" id="SM00829"/>
    </source>
</evidence>
<keyword evidence="3" id="KW-0614">Plasmid</keyword>
<dbReference type="SUPFAM" id="SSF50129">
    <property type="entry name" value="GroES-like"/>
    <property type="match status" value="2"/>
</dbReference>
<dbReference type="Proteomes" id="UP000094256">
    <property type="component" value="Plasmid unnamed"/>
</dbReference>
<keyword evidence="1" id="KW-0560">Oxidoreductase</keyword>
<dbReference type="CDD" id="cd05288">
    <property type="entry name" value="PGDH"/>
    <property type="match status" value="1"/>
</dbReference>
<dbReference type="InterPro" id="IPR036291">
    <property type="entry name" value="NAD(P)-bd_dom_sf"/>
</dbReference>
<dbReference type="RefSeq" id="WP_069207730.1">
    <property type="nucleotide sequence ID" value="NZ_CP014169.1"/>
</dbReference>
<dbReference type="SUPFAM" id="SSF51735">
    <property type="entry name" value="NAD(P)-binding Rossmann-fold domains"/>
    <property type="match status" value="1"/>
</dbReference>
<organism evidence="3 4">
    <name type="scientific">Sphingomonas panacis</name>
    <dbReference type="NCBI Taxonomy" id="1560345"/>
    <lineage>
        <taxon>Bacteria</taxon>
        <taxon>Pseudomonadati</taxon>
        <taxon>Pseudomonadota</taxon>
        <taxon>Alphaproteobacteria</taxon>
        <taxon>Sphingomonadales</taxon>
        <taxon>Sphingomonadaceae</taxon>
        <taxon>Sphingomonas</taxon>
    </lineage>
</organism>
<dbReference type="InterPro" id="IPR045010">
    <property type="entry name" value="MDR_fam"/>
</dbReference>
<keyword evidence="4" id="KW-1185">Reference proteome</keyword>
<dbReference type="InterPro" id="IPR013149">
    <property type="entry name" value="ADH-like_C"/>
</dbReference>
<dbReference type="EMBL" id="CP014169">
    <property type="protein sequence ID" value="AOH87160.1"/>
    <property type="molecule type" value="Genomic_DNA"/>
</dbReference>
<dbReference type="InterPro" id="IPR041694">
    <property type="entry name" value="ADH_N_2"/>
</dbReference>
<dbReference type="FunFam" id="3.40.50.720:FF:000121">
    <property type="entry name" value="Prostaglandin reductase 2"/>
    <property type="match status" value="1"/>
</dbReference>
<sequence>MSENRPQQIVLASRPQGEVSVDNFRLEPLSLPQMADGQVLVRAEYLSLDPYMRGRMDDRKSYAPPVAIGAAMEGESVGEIIDSRHPDWPVGTVVTARTGWRSHAAVVADGLRRLDPAAAPVTTALGVLGMPGFTAYAGLKEIGKPTHGETLVVAAASGPVGSLVGQLARRAGARSIGIAGGAEKCRALIEQFGFDVALDHQAPNLAEALAAACPDGIDVYFENVGGAVLDAVLPLLNRFARVPVCGLIAQYSGASTDGPDRMPGLMRDILTKSLTVRGFINYDLAQLYPVFLQEVGDGVRDGSIRYREDIVDGLEAAPAAFIGLLKGRNFGKLLVRL</sequence>
<dbReference type="Pfam" id="PF16884">
    <property type="entry name" value="ADH_N_2"/>
    <property type="match status" value="1"/>
</dbReference>
<geneLocation type="plasmid" evidence="4"/>
<dbReference type="Gene3D" id="3.40.50.720">
    <property type="entry name" value="NAD(P)-binding Rossmann-like Domain"/>
    <property type="match status" value="1"/>
</dbReference>
<dbReference type="InterPro" id="IPR020843">
    <property type="entry name" value="ER"/>
</dbReference>
<dbReference type="PANTHER" id="PTHR43205">
    <property type="entry name" value="PROSTAGLANDIN REDUCTASE"/>
    <property type="match status" value="1"/>
</dbReference>
<gene>
    <name evidence="3" type="ORF">AWL63_23620</name>
</gene>
<dbReference type="Pfam" id="PF00107">
    <property type="entry name" value="ADH_zinc_N"/>
    <property type="match status" value="1"/>
</dbReference>
<dbReference type="GO" id="GO:0016628">
    <property type="term" value="F:oxidoreductase activity, acting on the CH-CH group of donors, NAD or NADP as acceptor"/>
    <property type="evidence" value="ECO:0007669"/>
    <property type="project" value="InterPro"/>
</dbReference>
<evidence type="ECO:0000313" key="4">
    <source>
        <dbReference type="Proteomes" id="UP000094256"/>
    </source>
</evidence>